<dbReference type="GO" id="GO:0031297">
    <property type="term" value="P:replication fork processing"/>
    <property type="evidence" value="ECO:0007669"/>
    <property type="project" value="TreeGrafter"/>
</dbReference>
<dbReference type="GO" id="GO:0042800">
    <property type="term" value="F:histone H3K4 methyltransferase activity"/>
    <property type="evidence" value="ECO:0007669"/>
    <property type="project" value="TreeGrafter"/>
</dbReference>
<dbReference type="GO" id="GO:0044774">
    <property type="term" value="P:mitotic DNA integrity checkpoint signaling"/>
    <property type="evidence" value="ECO:0007669"/>
    <property type="project" value="TreeGrafter"/>
</dbReference>
<dbReference type="GO" id="GO:0000729">
    <property type="term" value="P:DNA double-strand break processing"/>
    <property type="evidence" value="ECO:0007669"/>
    <property type="project" value="TreeGrafter"/>
</dbReference>
<sequence>MNWITGVPEYCANIINEAFGEDTVRKRTVQRWFEKFRSGNESVEDLERSGRPPNIDLPSQILMALGAYPFISVRDLQQFMDLPRENI</sequence>
<dbReference type="GO" id="GO:0035861">
    <property type="term" value="C:site of double-strand break"/>
    <property type="evidence" value="ECO:0007669"/>
    <property type="project" value="TreeGrafter"/>
</dbReference>
<feature type="domain" description="Mos1 transposase HTH" evidence="1">
    <location>
        <begin position="14"/>
        <end position="40"/>
    </location>
</feature>
<dbReference type="OrthoDB" id="5872915at2759"/>
<dbReference type="GO" id="GO:0005634">
    <property type="term" value="C:nucleus"/>
    <property type="evidence" value="ECO:0007669"/>
    <property type="project" value="TreeGrafter"/>
</dbReference>
<accession>A0A5J4X2U7</accession>
<dbReference type="GO" id="GO:0015074">
    <property type="term" value="P:DNA integration"/>
    <property type="evidence" value="ECO:0007669"/>
    <property type="project" value="TreeGrafter"/>
</dbReference>
<dbReference type="GO" id="GO:0006303">
    <property type="term" value="P:double-strand break repair via nonhomologous end joining"/>
    <property type="evidence" value="ECO:0007669"/>
    <property type="project" value="TreeGrafter"/>
</dbReference>
<dbReference type="GO" id="GO:0003690">
    <property type="term" value="F:double-stranded DNA binding"/>
    <property type="evidence" value="ECO:0007669"/>
    <property type="project" value="TreeGrafter"/>
</dbReference>
<dbReference type="EMBL" id="SNRW01000369">
    <property type="protein sequence ID" value="KAA6401571.1"/>
    <property type="molecule type" value="Genomic_DNA"/>
</dbReference>
<evidence type="ECO:0000313" key="4">
    <source>
        <dbReference type="Proteomes" id="UP000324800"/>
    </source>
</evidence>
<gene>
    <name evidence="2" type="ORF">EZS28_002893</name>
    <name evidence="3" type="ORF">EZS28_002902</name>
</gene>
<comment type="caution">
    <text evidence="2">The sequence shown here is derived from an EMBL/GenBank/DDBJ whole genome shotgun (WGS) entry which is preliminary data.</text>
</comment>
<dbReference type="InterPro" id="IPR041426">
    <property type="entry name" value="Mos1_HTH"/>
</dbReference>
<dbReference type="EMBL" id="SNRW01000369">
    <property type="protein sequence ID" value="KAA6401580.1"/>
    <property type="molecule type" value="Genomic_DNA"/>
</dbReference>
<dbReference type="GO" id="GO:0046975">
    <property type="term" value="F:histone H3K36 methyltransferase activity"/>
    <property type="evidence" value="ECO:0007669"/>
    <property type="project" value="TreeGrafter"/>
</dbReference>
<dbReference type="GO" id="GO:0044547">
    <property type="term" value="F:DNA topoisomerase binding"/>
    <property type="evidence" value="ECO:0007669"/>
    <property type="project" value="TreeGrafter"/>
</dbReference>
<dbReference type="GO" id="GO:0000793">
    <property type="term" value="C:condensed chromosome"/>
    <property type="evidence" value="ECO:0007669"/>
    <property type="project" value="TreeGrafter"/>
</dbReference>
<dbReference type="AlphaFoldDB" id="A0A5J4X2U7"/>
<dbReference type="PANTHER" id="PTHR46060">
    <property type="entry name" value="MARINER MOS1 TRANSPOSASE-LIKE PROTEIN"/>
    <property type="match status" value="1"/>
</dbReference>
<reference evidence="2 4" key="1">
    <citation type="submission" date="2019-03" db="EMBL/GenBank/DDBJ databases">
        <title>Single cell metagenomics reveals metabolic interactions within the superorganism composed of flagellate Streblomastix strix and complex community of Bacteroidetes bacteria on its surface.</title>
        <authorList>
            <person name="Treitli S.C."/>
            <person name="Kolisko M."/>
            <person name="Husnik F."/>
            <person name="Keeling P."/>
            <person name="Hampl V."/>
        </authorList>
    </citation>
    <scope>NUCLEOTIDE SEQUENCE [LARGE SCALE GENOMIC DNA]</scope>
    <source>
        <strain evidence="2">ST1C</strain>
    </source>
</reference>
<dbReference type="Pfam" id="PF17906">
    <property type="entry name" value="HTH_48"/>
    <property type="match status" value="1"/>
</dbReference>
<proteinExistence type="predicted"/>
<evidence type="ECO:0000259" key="1">
    <source>
        <dbReference type="Pfam" id="PF17906"/>
    </source>
</evidence>
<name>A0A5J4X2U7_9EUKA</name>
<evidence type="ECO:0000313" key="2">
    <source>
        <dbReference type="EMBL" id="KAA6401571.1"/>
    </source>
</evidence>
<evidence type="ECO:0000313" key="3">
    <source>
        <dbReference type="EMBL" id="KAA6401580.1"/>
    </source>
</evidence>
<organism evidence="2 4">
    <name type="scientific">Streblomastix strix</name>
    <dbReference type="NCBI Taxonomy" id="222440"/>
    <lineage>
        <taxon>Eukaryota</taxon>
        <taxon>Metamonada</taxon>
        <taxon>Preaxostyla</taxon>
        <taxon>Oxymonadida</taxon>
        <taxon>Streblomastigidae</taxon>
        <taxon>Streblomastix</taxon>
    </lineage>
</organism>
<dbReference type="Gene3D" id="1.10.10.1450">
    <property type="match status" value="1"/>
</dbReference>
<dbReference type="PANTHER" id="PTHR46060:SF2">
    <property type="entry name" value="HISTONE-LYSINE N-METHYLTRANSFERASE SETMAR"/>
    <property type="match status" value="1"/>
</dbReference>
<dbReference type="InterPro" id="IPR052709">
    <property type="entry name" value="Transposase-MT_Hybrid"/>
</dbReference>
<dbReference type="Proteomes" id="UP000324800">
    <property type="component" value="Unassembled WGS sequence"/>
</dbReference>
<dbReference type="GO" id="GO:0000014">
    <property type="term" value="F:single-stranded DNA endodeoxyribonuclease activity"/>
    <property type="evidence" value="ECO:0007669"/>
    <property type="project" value="TreeGrafter"/>
</dbReference>
<dbReference type="GO" id="GO:0003697">
    <property type="term" value="F:single-stranded DNA binding"/>
    <property type="evidence" value="ECO:0007669"/>
    <property type="project" value="TreeGrafter"/>
</dbReference>
<protein>
    <recommendedName>
        <fullName evidence="1">Mos1 transposase HTH domain-containing protein</fullName>
    </recommendedName>
</protein>